<comment type="caution">
    <text evidence="1">The sequence shown here is derived from an EMBL/GenBank/DDBJ whole genome shotgun (WGS) entry which is preliminary data.</text>
</comment>
<dbReference type="OrthoDB" id="7360393at2"/>
<name>A0A178MHE2_9PROT</name>
<dbReference type="STRING" id="1285242.A6A04_05085"/>
<dbReference type="Proteomes" id="UP000078428">
    <property type="component" value="Unassembled WGS sequence"/>
</dbReference>
<gene>
    <name evidence="1" type="ORF">A6A04_05085</name>
</gene>
<evidence type="ECO:0000313" key="2">
    <source>
        <dbReference type="Proteomes" id="UP000078428"/>
    </source>
</evidence>
<sequence length="105" mass="11734">MAAPLLRHRTLRLARPAEAERLAALLGEGIVALEPVSDGRRLRLTYDLDRVTLAQVVQRLEAAGLAPRSGLLARWWLAWAGFQDDNRRDQSRIEHQCCNRPPGGS</sequence>
<evidence type="ECO:0008006" key="3">
    <source>
        <dbReference type="Google" id="ProtNLM"/>
    </source>
</evidence>
<organism evidence="1 2">
    <name type="scientific">Paramagnetospirillum marisnigri</name>
    <dbReference type="NCBI Taxonomy" id="1285242"/>
    <lineage>
        <taxon>Bacteria</taxon>
        <taxon>Pseudomonadati</taxon>
        <taxon>Pseudomonadota</taxon>
        <taxon>Alphaproteobacteria</taxon>
        <taxon>Rhodospirillales</taxon>
        <taxon>Magnetospirillaceae</taxon>
        <taxon>Paramagnetospirillum</taxon>
    </lineage>
</organism>
<evidence type="ECO:0000313" key="1">
    <source>
        <dbReference type="EMBL" id="OAN48132.1"/>
    </source>
</evidence>
<protein>
    <recommendedName>
        <fullName evidence="3">Cation transporter</fullName>
    </recommendedName>
</protein>
<dbReference type="RefSeq" id="WP_068494376.1">
    <property type="nucleotide sequence ID" value="NZ_LWQT01000077.1"/>
</dbReference>
<dbReference type="EMBL" id="LWQT01000077">
    <property type="protein sequence ID" value="OAN48132.1"/>
    <property type="molecule type" value="Genomic_DNA"/>
</dbReference>
<dbReference type="AlphaFoldDB" id="A0A178MHE2"/>
<reference evidence="1 2" key="1">
    <citation type="submission" date="2016-04" db="EMBL/GenBank/DDBJ databases">
        <title>Draft genome sequence of freshwater magnetotactic bacteria Magnetospirillum marisnigri SP-1 and Magnetospirillum moscoviense BB-1.</title>
        <authorList>
            <person name="Koziaeva V."/>
            <person name="Dziuba M.V."/>
            <person name="Ivanov T.M."/>
            <person name="Kuznetsov B."/>
            <person name="Grouzdev D.S."/>
        </authorList>
    </citation>
    <scope>NUCLEOTIDE SEQUENCE [LARGE SCALE GENOMIC DNA]</scope>
    <source>
        <strain evidence="1 2">SP-1</strain>
    </source>
</reference>
<accession>A0A178MHE2</accession>
<keyword evidence="2" id="KW-1185">Reference proteome</keyword>
<proteinExistence type="predicted"/>